<evidence type="ECO:0000256" key="1">
    <source>
        <dbReference type="ARBA" id="ARBA00006479"/>
    </source>
</evidence>
<dbReference type="Pfam" id="PF00480">
    <property type="entry name" value="ROK"/>
    <property type="match status" value="1"/>
</dbReference>
<reference evidence="2 3" key="1">
    <citation type="submission" date="2019-11" db="EMBL/GenBank/DDBJ databases">
        <title>Cellulosimicrobium composti sp. nov. isolated from a compost.</title>
        <authorList>
            <person name="Yang Y."/>
        </authorList>
    </citation>
    <scope>NUCLEOTIDE SEQUENCE [LARGE SCALE GENOMIC DNA]</scope>
    <source>
        <strain evidence="2 3">BIT-GX5</strain>
    </source>
</reference>
<dbReference type="GeneID" id="32509803"/>
<dbReference type="AlphaFoldDB" id="A0A6N7ZEH7"/>
<dbReference type="InterPro" id="IPR000600">
    <property type="entry name" value="ROK"/>
</dbReference>
<comment type="similarity">
    <text evidence="1">Belongs to the ROK (NagC/XylR) family.</text>
</comment>
<name>A0A6N7ZEH7_9MICO</name>
<organism evidence="2 3">
    <name type="scientific">Cellulosimicrobium composti</name>
    <dbReference type="NCBI Taxonomy" id="2672572"/>
    <lineage>
        <taxon>Bacteria</taxon>
        <taxon>Bacillati</taxon>
        <taxon>Actinomycetota</taxon>
        <taxon>Actinomycetes</taxon>
        <taxon>Micrococcales</taxon>
        <taxon>Promicromonosporaceae</taxon>
        <taxon>Cellulosimicrobium</taxon>
    </lineage>
</organism>
<comment type="caution">
    <text evidence="2">The sequence shown here is derived from an EMBL/GenBank/DDBJ whole genome shotgun (WGS) entry which is preliminary data.</text>
</comment>
<evidence type="ECO:0000313" key="3">
    <source>
        <dbReference type="Proteomes" id="UP000440668"/>
    </source>
</evidence>
<dbReference type="SUPFAM" id="SSF53067">
    <property type="entry name" value="Actin-like ATPase domain"/>
    <property type="match status" value="1"/>
</dbReference>
<accession>A0A6N7ZEH7</accession>
<sequence>MSGETHHGDGARTLAGQGPVVVALDVGGTDIKAALVDADGVLLEQVTPTRAAQGPQASFAAVLAAVADVRGRVPAGRTVAAVGLAVPGTVDEEAGVVLSAENLDWVDLPVRALVEEATGLPVGFGHDVRAGGLAEWRLGAARGAHDHAFLAVGTGIAAAVVLRGEPYPAHGWAGEVGHGGARDGEPCPCGGRGCAETFASAAGMARTYRRLTGASVADVPGAREVLARAQAGDDVARGVWDRGVDRLGELVAEMTRLLALPTVVVGGGLVRAGDALLRPLDEAVRSYLTVHPVPRLVPAELGSAAGMHGAALLGWDAARAAGLDVPHRHAVRPAPGSAPLGGLVTADGVAP</sequence>
<evidence type="ECO:0000313" key="2">
    <source>
        <dbReference type="EMBL" id="MTG87854.1"/>
    </source>
</evidence>
<dbReference type="InterPro" id="IPR043129">
    <property type="entry name" value="ATPase_NBD"/>
</dbReference>
<dbReference type="PANTHER" id="PTHR18964">
    <property type="entry name" value="ROK (REPRESSOR, ORF, KINASE) FAMILY"/>
    <property type="match status" value="1"/>
</dbReference>
<dbReference type="PANTHER" id="PTHR18964:SF149">
    <property type="entry name" value="BIFUNCTIONAL UDP-N-ACETYLGLUCOSAMINE 2-EPIMERASE_N-ACETYLMANNOSAMINE KINASE"/>
    <property type="match status" value="1"/>
</dbReference>
<protein>
    <submittedName>
        <fullName evidence="2">ROK family protein</fullName>
    </submittedName>
</protein>
<gene>
    <name evidence="2" type="ORF">GJV82_02630</name>
</gene>
<dbReference type="Gene3D" id="3.30.420.40">
    <property type="match status" value="2"/>
</dbReference>
<dbReference type="RefSeq" id="WP_024840911.1">
    <property type="nucleotide sequence ID" value="NZ_JBISAF010000002.1"/>
</dbReference>
<proteinExistence type="inferred from homology"/>
<dbReference type="EMBL" id="WMKA01000004">
    <property type="protein sequence ID" value="MTG87854.1"/>
    <property type="molecule type" value="Genomic_DNA"/>
</dbReference>
<dbReference type="Proteomes" id="UP000440668">
    <property type="component" value="Unassembled WGS sequence"/>
</dbReference>